<name>A0A8H2WN59_9AGAM</name>
<proteinExistence type="predicted"/>
<accession>A0A8H2WN59</accession>
<organism evidence="1 2">
    <name type="scientific">Rhizoctonia solani</name>
    <dbReference type="NCBI Taxonomy" id="456999"/>
    <lineage>
        <taxon>Eukaryota</taxon>
        <taxon>Fungi</taxon>
        <taxon>Dikarya</taxon>
        <taxon>Basidiomycota</taxon>
        <taxon>Agaricomycotina</taxon>
        <taxon>Agaricomycetes</taxon>
        <taxon>Cantharellales</taxon>
        <taxon>Ceratobasidiaceae</taxon>
        <taxon>Rhizoctonia</taxon>
    </lineage>
</organism>
<gene>
    <name evidence="1" type="ORF">RDB_LOCUS7922</name>
</gene>
<protein>
    <submittedName>
        <fullName evidence="1">Uncharacterized protein</fullName>
    </submittedName>
</protein>
<sequence length="158" mass="16972">RTGRTGGFGRVRTPCTPRRCPMATTGDLGAIAEGGGMDVSNESNESNESDEMLQVWSSASASWNSSLIAVFRYITLFLFCLADILESIAAANQPGSPSRSALSSIYWRLHVISSLMKCSTLLHPTTTTPVPSLLSPSFLLPLLPLLPLSMCPERPARS</sequence>
<dbReference type="Proteomes" id="UP000663831">
    <property type="component" value="Unassembled WGS sequence"/>
</dbReference>
<evidence type="ECO:0000313" key="2">
    <source>
        <dbReference type="Proteomes" id="UP000663831"/>
    </source>
</evidence>
<feature type="non-terminal residue" evidence="1">
    <location>
        <position position="1"/>
    </location>
</feature>
<reference evidence="1" key="1">
    <citation type="submission" date="2021-01" db="EMBL/GenBank/DDBJ databases">
        <authorList>
            <person name="Kaushik A."/>
        </authorList>
    </citation>
    <scope>NUCLEOTIDE SEQUENCE</scope>
    <source>
        <strain evidence="1">AG3-1AP</strain>
    </source>
</reference>
<comment type="caution">
    <text evidence="1">The sequence shown here is derived from an EMBL/GenBank/DDBJ whole genome shotgun (WGS) entry which is preliminary data.</text>
</comment>
<dbReference type="AlphaFoldDB" id="A0A8H2WN59"/>
<evidence type="ECO:0000313" key="1">
    <source>
        <dbReference type="EMBL" id="CAE6389979.1"/>
    </source>
</evidence>
<dbReference type="EMBL" id="CAJMWV010000360">
    <property type="protein sequence ID" value="CAE6389979.1"/>
    <property type="molecule type" value="Genomic_DNA"/>
</dbReference>